<dbReference type="EMBL" id="JXCE01000406">
    <property type="protein sequence ID" value="KPA37490.1"/>
    <property type="molecule type" value="Genomic_DNA"/>
</dbReference>
<evidence type="ECO:0000256" key="3">
    <source>
        <dbReference type="SAM" id="MobiDB-lite"/>
    </source>
</evidence>
<sequence length="754" mass="85811">MKPSSVSLRFPPTSEAMGPEGYGERNGICEGHAYVVVDARTLKSGQHLVKLRNPWGKVRKGIWEGAWSDGSKEWTAKISYEDLIRKYSHFDRTRLFRDRNWRCCQRWIGVNVSWKATYHEQFHIKVTHDTPLVLVLSQLDDRYFKGLHGQYSFRIRFRLHYEGSPNADDYIVRSHGNYLMERSVSVEPPDLPVGNYVVYLQVTGERDSNTQPVEQVVKREAAQRVENEKLAQVGYAYDLAHSKAWDHINKATKLRMKQDQNKASSCRQKERRQMWKKRATNRRVSKQQTKKNSDKRKRRRAECKAPTVYGSGRDIGSRFDTSMGFDDDVPSLDRPLGKIVEEIFESTRDWSHLSELAKRSKDQYTRLCEIVSEANSHFWEALATERSVSDKDSGARGPGSKDEVDLVLYYCQRAWDKSKDALVMIEADTSHFTRPAELRAVIAALRLSDWKKEGFTSVVVATDSTYVLSGATRWAKVWMSNGWKLRDGTHVKNKDLWELLLGEVERWDKEGVDVSLLNIPRHLNQEADKAAKAAATTKPGKTEFTDITLGSPIPCSTKPQLERYILSVCLAGVDYFEEFEQASPINLPTIKRLFNHQSALECLNGPSPPSMILISDGEITRHREVLERIIDRVRDGATVVLSGTFANMATTGEISRLFTIFGLPWDRGNYQGSNLKLSTGVIDQHLIKNLPRKLRIKTSFVKGVEPSASWYTDPEIDGQAAVAFTEFGSGRLGYIGYTDYEENAAVTRAMFGLD</sequence>
<feature type="region of interest" description="Disordered" evidence="3">
    <location>
        <begin position="255"/>
        <end position="307"/>
    </location>
</feature>
<dbReference type="PANTHER" id="PTHR10183">
    <property type="entry name" value="CALPAIN"/>
    <property type="match status" value="1"/>
</dbReference>
<evidence type="ECO:0000313" key="7">
    <source>
        <dbReference type="Proteomes" id="UP000037904"/>
    </source>
</evidence>
<dbReference type="InterPro" id="IPR038765">
    <property type="entry name" value="Papain-like_cys_pep_sf"/>
</dbReference>
<evidence type="ECO:0000259" key="5">
    <source>
        <dbReference type="PROSITE" id="PS50879"/>
    </source>
</evidence>
<feature type="domain" description="RNase H type-1" evidence="5">
    <location>
        <begin position="403"/>
        <end position="536"/>
    </location>
</feature>
<dbReference type="AlphaFoldDB" id="A0A0M9EQE3"/>
<dbReference type="SUPFAM" id="SSF54001">
    <property type="entry name" value="Cysteine proteinases"/>
    <property type="match status" value="1"/>
</dbReference>
<feature type="region of interest" description="Disordered" evidence="3">
    <location>
        <begin position="1"/>
        <end position="21"/>
    </location>
</feature>
<dbReference type="Proteomes" id="UP000037904">
    <property type="component" value="Unassembled WGS sequence"/>
</dbReference>
<dbReference type="GO" id="GO:0004523">
    <property type="term" value="F:RNA-DNA hybrid ribonuclease activity"/>
    <property type="evidence" value="ECO:0007669"/>
    <property type="project" value="InterPro"/>
</dbReference>
<evidence type="ECO:0000256" key="2">
    <source>
        <dbReference type="PROSITE-ProRule" id="PRU00239"/>
    </source>
</evidence>
<keyword evidence="7" id="KW-1185">Reference proteome</keyword>
<dbReference type="InterPro" id="IPR012337">
    <property type="entry name" value="RNaseH-like_sf"/>
</dbReference>
<dbReference type="PANTHER" id="PTHR10183:SF397">
    <property type="entry name" value="CALPAIN CATALYTIC DOMAIN-CONTAINING PROTEIN"/>
    <property type="match status" value="1"/>
</dbReference>
<feature type="active site" evidence="1">
    <location>
        <position position="32"/>
    </location>
</feature>
<dbReference type="Pfam" id="PF00648">
    <property type="entry name" value="Peptidase_C2"/>
    <property type="match status" value="1"/>
</dbReference>
<organism evidence="6 7">
    <name type="scientific">Fusarium langsethiae</name>
    <dbReference type="NCBI Taxonomy" id="179993"/>
    <lineage>
        <taxon>Eukaryota</taxon>
        <taxon>Fungi</taxon>
        <taxon>Dikarya</taxon>
        <taxon>Ascomycota</taxon>
        <taxon>Pezizomycotina</taxon>
        <taxon>Sordariomycetes</taxon>
        <taxon>Hypocreomycetidae</taxon>
        <taxon>Hypocreales</taxon>
        <taxon>Nectriaceae</taxon>
        <taxon>Fusarium</taxon>
    </lineage>
</organism>
<feature type="active site" evidence="1">
    <location>
        <position position="53"/>
    </location>
</feature>
<evidence type="ECO:0000256" key="1">
    <source>
        <dbReference type="PIRSR" id="PIRSR622684-1"/>
    </source>
</evidence>
<dbReference type="Gene3D" id="3.90.70.10">
    <property type="entry name" value="Cysteine proteinases"/>
    <property type="match status" value="1"/>
</dbReference>
<proteinExistence type="predicted"/>
<name>A0A0M9EQE3_FUSLA</name>
<evidence type="ECO:0000259" key="4">
    <source>
        <dbReference type="PROSITE" id="PS50203"/>
    </source>
</evidence>
<dbReference type="GO" id="GO:0006508">
    <property type="term" value="P:proteolysis"/>
    <property type="evidence" value="ECO:0007669"/>
    <property type="project" value="InterPro"/>
</dbReference>
<comment type="caution">
    <text evidence="2">Lacks conserved residue(s) required for the propagation of feature annotation.</text>
</comment>
<feature type="compositionally biased region" description="Basic residues" evidence="3">
    <location>
        <begin position="274"/>
        <end position="301"/>
    </location>
</feature>
<protein>
    <submittedName>
        <fullName evidence="6">Calpain</fullName>
    </submittedName>
</protein>
<feature type="domain" description="Calpain catalytic" evidence="4">
    <location>
        <begin position="25"/>
        <end position="75"/>
    </location>
</feature>
<dbReference type="Gene3D" id="3.30.420.10">
    <property type="entry name" value="Ribonuclease H-like superfamily/Ribonuclease H"/>
    <property type="match status" value="1"/>
</dbReference>
<comment type="caution">
    <text evidence="6">The sequence shown here is derived from an EMBL/GenBank/DDBJ whole genome shotgun (WGS) entry which is preliminary data.</text>
</comment>
<dbReference type="GO" id="GO:0003676">
    <property type="term" value="F:nucleic acid binding"/>
    <property type="evidence" value="ECO:0007669"/>
    <property type="project" value="InterPro"/>
</dbReference>
<dbReference type="SUPFAM" id="SSF53098">
    <property type="entry name" value="Ribonuclease H-like"/>
    <property type="match status" value="1"/>
</dbReference>
<accession>A0A0M9EQE3</accession>
<evidence type="ECO:0000313" key="6">
    <source>
        <dbReference type="EMBL" id="KPA37490.1"/>
    </source>
</evidence>
<dbReference type="Pfam" id="PF00075">
    <property type="entry name" value="RNase_H"/>
    <property type="match status" value="1"/>
</dbReference>
<dbReference type="InterPro" id="IPR002156">
    <property type="entry name" value="RNaseH_domain"/>
</dbReference>
<dbReference type="InterPro" id="IPR022684">
    <property type="entry name" value="Calpain_cysteine_protease"/>
</dbReference>
<gene>
    <name evidence="6" type="ORF">FLAG1_09700</name>
</gene>
<reference evidence="6 7" key="1">
    <citation type="submission" date="2015-04" db="EMBL/GenBank/DDBJ databases">
        <title>The draft genome sequence of Fusarium langsethiae, a T-2/HT-2 mycotoxin producer.</title>
        <authorList>
            <person name="Lysoe E."/>
            <person name="Divon H.H."/>
            <person name="Terzi V."/>
            <person name="Orru L."/>
            <person name="Lamontanara A."/>
            <person name="Kolseth A.-K."/>
            <person name="Frandsen R.J."/>
            <person name="Nielsen K."/>
            <person name="Thrane U."/>
        </authorList>
    </citation>
    <scope>NUCLEOTIDE SEQUENCE [LARGE SCALE GENOMIC DNA]</scope>
    <source>
        <strain evidence="6 7">Fl201059</strain>
    </source>
</reference>
<dbReference type="GO" id="GO:0004198">
    <property type="term" value="F:calcium-dependent cysteine-type endopeptidase activity"/>
    <property type="evidence" value="ECO:0007669"/>
    <property type="project" value="InterPro"/>
</dbReference>
<dbReference type="PROSITE" id="PS50879">
    <property type="entry name" value="RNASE_H_1"/>
    <property type="match status" value="1"/>
</dbReference>
<dbReference type="InterPro" id="IPR036397">
    <property type="entry name" value="RNaseH_sf"/>
</dbReference>
<dbReference type="PROSITE" id="PS50203">
    <property type="entry name" value="CALPAIN_CAT"/>
    <property type="match status" value="1"/>
</dbReference>
<dbReference type="InterPro" id="IPR001300">
    <property type="entry name" value="Peptidase_C2_calpain_cat"/>
</dbReference>